<dbReference type="OrthoDB" id="10266249at2759"/>
<dbReference type="GO" id="GO:0006974">
    <property type="term" value="P:DNA damage response"/>
    <property type="evidence" value="ECO:0007669"/>
    <property type="project" value="TreeGrafter"/>
</dbReference>
<dbReference type="VEuPathDB" id="FungiDB:PEXP_046710"/>
<accession>A0A0A2J2G2</accession>
<feature type="region of interest" description="Disordered" evidence="5">
    <location>
        <begin position="310"/>
        <end position="331"/>
    </location>
</feature>
<evidence type="ECO:0000256" key="4">
    <source>
        <dbReference type="ARBA" id="ARBA00022833"/>
    </source>
</evidence>
<dbReference type="GeneID" id="27677911"/>
<dbReference type="InterPro" id="IPR056767">
    <property type="entry name" value="C2H2-Znf_KIN17"/>
</dbReference>
<evidence type="ECO:0000256" key="3">
    <source>
        <dbReference type="ARBA" id="ARBA00022771"/>
    </source>
</evidence>
<dbReference type="SUPFAM" id="SSF57667">
    <property type="entry name" value="beta-beta-alpha zinc fingers"/>
    <property type="match status" value="1"/>
</dbReference>
<dbReference type="HOGENOM" id="CLU_030065_0_1_1"/>
<dbReference type="PANTHER" id="PTHR12805:SF0">
    <property type="entry name" value="DNA_RNA-BINDING PROTEIN KIN17"/>
    <property type="match status" value="1"/>
</dbReference>
<evidence type="ECO:0000256" key="5">
    <source>
        <dbReference type="SAM" id="MobiDB-lite"/>
    </source>
</evidence>
<dbReference type="EMBL" id="JQFZ01000380">
    <property type="protein sequence ID" value="KGO49519.1"/>
    <property type="molecule type" value="Genomic_DNA"/>
</dbReference>
<proteinExistence type="inferred from homology"/>
<keyword evidence="2" id="KW-0479">Metal-binding</keyword>
<keyword evidence="8" id="KW-1185">Reference proteome</keyword>
<feature type="region of interest" description="Disordered" evidence="5">
    <location>
        <begin position="178"/>
        <end position="239"/>
    </location>
</feature>
<gene>
    <name evidence="7" type="ORF">PEX2_052180</name>
</gene>
<comment type="similarity">
    <text evidence="1">Belongs to the KIN17 family.</text>
</comment>
<evidence type="ECO:0000256" key="2">
    <source>
        <dbReference type="ARBA" id="ARBA00022723"/>
    </source>
</evidence>
<dbReference type="InterPro" id="IPR036236">
    <property type="entry name" value="Znf_C2H2_sf"/>
</dbReference>
<dbReference type="Gene3D" id="1.10.10.2030">
    <property type="entry name" value="DNA/RNA-binding protein Kin17, conserved domain"/>
    <property type="match status" value="1"/>
</dbReference>
<dbReference type="GO" id="GO:0003690">
    <property type="term" value="F:double-stranded DNA binding"/>
    <property type="evidence" value="ECO:0007669"/>
    <property type="project" value="TreeGrafter"/>
</dbReference>
<organism evidence="7 8">
    <name type="scientific">Penicillium expansum</name>
    <name type="common">Blue mold rot fungus</name>
    <dbReference type="NCBI Taxonomy" id="27334"/>
    <lineage>
        <taxon>Eukaryota</taxon>
        <taxon>Fungi</taxon>
        <taxon>Dikarya</taxon>
        <taxon>Ascomycota</taxon>
        <taxon>Pezizomycotina</taxon>
        <taxon>Eurotiomycetes</taxon>
        <taxon>Eurotiomycetidae</taxon>
        <taxon>Eurotiales</taxon>
        <taxon>Aspergillaceae</taxon>
        <taxon>Penicillium</taxon>
    </lineage>
</organism>
<dbReference type="RefSeq" id="XP_016592932.1">
    <property type="nucleotide sequence ID" value="XM_016742492.1"/>
</dbReference>
<dbReference type="InterPro" id="IPR019447">
    <property type="entry name" value="DNA/RNA-bd_Kin17_WH-like_dom"/>
</dbReference>
<dbReference type="FunFam" id="1.10.10.2030:FF:000001">
    <property type="entry name" value="DNA/RNA-binding protein KIN17, putative"/>
    <property type="match status" value="1"/>
</dbReference>
<reference evidence="7 8" key="1">
    <citation type="journal article" date="2015" name="Mol. Plant Microbe Interact.">
        <title>Genome, transcriptome, and functional analyses of Penicillium expansum provide new insights into secondary metabolism and pathogenicity.</title>
        <authorList>
            <person name="Ballester A.R."/>
            <person name="Marcet-Houben M."/>
            <person name="Levin E."/>
            <person name="Sela N."/>
            <person name="Selma-Lazaro C."/>
            <person name="Carmona L."/>
            <person name="Wisniewski M."/>
            <person name="Droby S."/>
            <person name="Gonzalez-Candelas L."/>
            <person name="Gabaldon T."/>
        </authorList>
    </citation>
    <scope>NUCLEOTIDE SEQUENCE [LARGE SCALE GENOMIC DNA]</scope>
    <source>
        <strain evidence="7 8">MD-8</strain>
    </source>
</reference>
<dbReference type="AlphaFoldDB" id="A0A0A2J2G2"/>
<feature type="domain" description="DNA/RNA-binding protein Kin17 WH-like" evidence="6">
    <location>
        <begin position="52"/>
        <end position="178"/>
    </location>
</feature>
<feature type="compositionally biased region" description="Basic and acidic residues" evidence="5">
    <location>
        <begin position="195"/>
        <end position="207"/>
    </location>
</feature>
<evidence type="ECO:0000313" key="8">
    <source>
        <dbReference type="Proteomes" id="UP000030143"/>
    </source>
</evidence>
<dbReference type="GO" id="GO:0008270">
    <property type="term" value="F:zinc ion binding"/>
    <property type="evidence" value="ECO:0007669"/>
    <property type="project" value="UniProtKB-KW"/>
</dbReference>
<dbReference type="Proteomes" id="UP000030143">
    <property type="component" value="Unassembled WGS sequence"/>
</dbReference>
<evidence type="ECO:0000313" key="7">
    <source>
        <dbReference type="EMBL" id="KGO49519.1"/>
    </source>
</evidence>
<feature type="compositionally biased region" description="Low complexity" evidence="5">
    <location>
        <begin position="180"/>
        <end position="191"/>
    </location>
</feature>
<evidence type="ECO:0000256" key="1">
    <source>
        <dbReference type="ARBA" id="ARBA00008517"/>
    </source>
</evidence>
<feature type="compositionally biased region" description="Low complexity" evidence="5">
    <location>
        <begin position="227"/>
        <end position="238"/>
    </location>
</feature>
<dbReference type="STRING" id="27334.A0A0A2J2G2"/>
<keyword evidence="3" id="KW-0863">Zinc-finger</keyword>
<dbReference type="PhylomeDB" id="A0A0A2J2G2"/>
<dbReference type="PANTHER" id="PTHR12805">
    <property type="entry name" value="KIN17 KIN, ANTIGENIC DETERMINANT OF RECA PROTEIN HOMOLOG"/>
    <property type="match status" value="1"/>
</dbReference>
<dbReference type="GO" id="GO:0006260">
    <property type="term" value="P:DNA replication"/>
    <property type="evidence" value="ECO:0007669"/>
    <property type="project" value="TreeGrafter"/>
</dbReference>
<protein>
    <recommendedName>
        <fullName evidence="6">DNA/RNA-binding protein Kin17 WH-like domain-containing protein</fullName>
    </recommendedName>
</protein>
<dbReference type="InterPro" id="IPR038254">
    <property type="entry name" value="KIN17_WH-like_sf"/>
</dbReference>
<sequence>MGRAEAGSTKAIGNKIKSKGLGRLRWFCQACEKQCRDENGFKCHTMTEAHVRQMMIIGEDPRKHIREFSREFERTFLDTLRTTHGTKPINVNHFYNQIVADKQHIHMNSTEWKSLSQFAAYLGREGKCRVEETDKGLVIAWIDNSPDTLRRREAILKKERQEKGDEEREQRLIQDQIKRAQQAALASSTTTDPEPEARLLQRKEGEKMTLNLGLGSKKADTKPTSPPTTTATTTATVSLEGTDAPIESTDSTAPSAPTAPVKISMSMGAQKPKNVFAVAKKNPLAGKKGSIFAAPKKMTEQERIMRAEMEAMERKRSRPDSGFTNKRPKIT</sequence>
<dbReference type="SMART" id="SM01253">
    <property type="entry name" value="Kin17_mid"/>
    <property type="match status" value="1"/>
</dbReference>
<keyword evidence="4" id="KW-0862">Zinc</keyword>
<dbReference type="GO" id="GO:0005634">
    <property type="term" value="C:nucleus"/>
    <property type="evidence" value="ECO:0007669"/>
    <property type="project" value="TreeGrafter"/>
</dbReference>
<dbReference type="Pfam" id="PF10357">
    <property type="entry name" value="WH_KIN17"/>
    <property type="match status" value="1"/>
</dbReference>
<comment type="caution">
    <text evidence="7">The sequence shown here is derived from an EMBL/GenBank/DDBJ whole genome shotgun (WGS) entry which is preliminary data.</text>
</comment>
<name>A0A0A2J2G2_PENEN</name>
<dbReference type="InterPro" id="IPR037321">
    <property type="entry name" value="KIN17-like"/>
</dbReference>
<evidence type="ECO:0000259" key="6">
    <source>
        <dbReference type="SMART" id="SM01253"/>
    </source>
</evidence>
<dbReference type="Pfam" id="PF25095">
    <property type="entry name" value="C2H2-zf_KIN17"/>
    <property type="match status" value="1"/>
</dbReference>